<gene>
    <name evidence="2" type="ORF">AACH10_13745</name>
</gene>
<reference evidence="2 3" key="1">
    <citation type="submission" date="2024-04" db="EMBL/GenBank/DDBJ databases">
        <title>Novel species of the genus Ideonella isolated from streams.</title>
        <authorList>
            <person name="Lu H."/>
        </authorList>
    </citation>
    <scope>NUCLEOTIDE SEQUENCE [LARGE SCALE GENOMIC DNA]</scope>
    <source>
        <strain evidence="2 3">DXS22W</strain>
    </source>
</reference>
<keyword evidence="3" id="KW-1185">Reference proteome</keyword>
<feature type="transmembrane region" description="Helical" evidence="1">
    <location>
        <begin position="30"/>
        <end position="51"/>
    </location>
</feature>
<keyword evidence="1" id="KW-0812">Transmembrane</keyword>
<keyword evidence="1" id="KW-0472">Membrane</keyword>
<proteinExistence type="predicted"/>
<organism evidence="2 3">
    <name type="scientific">Pseudaquabacterium inlustre</name>
    <dbReference type="NCBI Taxonomy" id="2984192"/>
    <lineage>
        <taxon>Bacteria</taxon>
        <taxon>Pseudomonadati</taxon>
        <taxon>Pseudomonadota</taxon>
        <taxon>Betaproteobacteria</taxon>
        <taxon>Burkholderiales</taxon>
        <taxon>Sphaerotilaceae</taxon>
        <taxon>Pseudaquabacterium</taxon>
    </lineage>
</organism>
<name>A0ABU9CHH8_9BURK</name>
<dbReference type="RefSeq" id="WP_341410997.1">
    <property type="nucleotide sequence ID" value="NZ_JBBUTH010000007.1"/>
</dbReference>
<comment type="caution">
    <text evidence="2">The sequence shown here is derived from an EMBL/GenBank/DDBJ whole genome shotgun (WGS) entry which is preliminary data.</text>
</comment>
<evidence type="ECO:0000256" key="1">
    <source>
        <dbReference type="SAM" id="Phobius"/>
    </source>
</evidence>
<evidence type="ECO:0000313" key="3">
    <source>
        <dbReference type="Proteomes" id="UP001365405"/>
    </source>
</evidence>
<accession>A0ABU9CHH8</accession>
<protein>
    <submittedName>
        <fullName evidence="2">Uncharacterized protein</fullName>
    </submittedName>
</protein>
<dbReference type="EMBL" id="JBBUTH010000007">
    <property type="protein sequence ID" value="MEK8051309.1"/>
    <property type="molecule type" value="Genomic_DNA"/>
</dbReference>
<evidence type="ECO:0000313" key="2">
    <source>
        <dbReference type="EMBL" id="MEK8051309.1"/>
    </source>
</evidence>
<keyword evidence="1" id="KW-1133">Transmembrane helix</keyword>
<dbReference type="Proteomes" id="UP001365405">
    <property type="component" value="Unassembled WGS sequence"/>
</dbReference>
<sequence>MTHPSHVPSSVASPGAARTARILRAAGPAIGHWAVIAAALAFGLLECLALARSRWQDRRHQRLAAAD</sequence>